<dbReference type="AlphaFoldDB" id="A0A0F9CFM3"/>
<feature type="non-terminal residue" evidence="2">
    <location>
        <position position="146"/>
    </location>
</feature>
<dbReference type="Pfam" id="PF00561">
    <property type="entry name" value="Abhydrolase_1"/>
    <property type="match status" value="1"/>
</dbReference>
<proteinExistence type="predicted"/>
<dbReference type="EMBL" id="LAZR01044509">
    <property type="protein sequence ID" value="KKL04471.1"/>
    <property type="molecule type" value="Genomic_DNA"/>
</dbReference>
<evidence type="ECO:0000259" key="1">
    <source>
        <dbReference type="Pfam" id="PF00561"/>
    </source>
</evidence>
<dbReference type="InterPro" id="IPR029058">
    <property type="entry name" value="AB_hydrolase_fold"/>
</dbReference>
<comment type="caution">
    <text evidence="2">The sequence shown here is derived from an EMBL/GenBank/DDBJ whole genome shotgun (WGS) entry which is preliminary data.</text>
</comment>
<accession>A0A0F9CFM3</accession>
<gene>
    <name evidence="2" type="ORF">LCGC14_2615740</name>
</gene>
<evidence type="ECO:0000313" key="2">
    <source>
        <dbReference type="EMBL" id="KKL04471.1"/>
    </source>
</evidence>
<dbReference type="InterPro" id="IPR050471">
    <property type="entry name" value="AB_hydrolase"/>
</dbReference>
<dbReference type="PANTHER" id="PTHR43433">
    <property type="entry name" value="HYDROLASE, ALPHA/BETA FOLD FAMILY PROTEIN"/>
    <property type="match status" value="1"/>
</dbReference>
<reference evidence="2" key="1">
    <citation type="journal article" date="2015" name="Nature">
        <title>Complex archaea that bridge the gap between prokaryotes and eukaryotes.</title>
        <authorList>
            <person name="Spang A."/>
            <person name="Saw J.H."/>
            <person name="Jorgensen S.L."/>
            <person name="Zaremba-Niedzwiedzka K."/>
            <person name="Martijn J."/>
            <person name="Lind A.E."/>
            <person name="van Eijk R."/>
            <person name="Schleper C."/>
            <person name="Guy L."/>
            <person name="Ettema T.J."/>
        </authorList>
    </citation>
    <scope>NUCLEOTIDE SEQUENCE</scope>
</reference>
<feature type="domain" description="AB hydrolase-1" evidence="1">
    <location>
        <begin position="23"/>
        <end position="129"/>
    </location>
</feature>
<dbReference type="SUPFAM" id="SSF53474">
    <property type="entry name" value="alpha/beta-Hydrolases"/>
    <property type="match status" value="1"/>
</dbReference>
<organism evidence="2">
    <name type="scientific">marine sediment metagenome</name>
    <dbReference type="NCBI Taxonomy" id="412755"/>
    <lineage>
        <taxon>unclassified sequences</taxon>
        <taxon>metagenomes</taxon>
        <taxon>ecological metagenomes</taxon>
    </lineage>
</organism>
<dbReference type="PANTHER" id="PTHR43433:SF4">
    <property type="entry name" value="NON-HEME CHLOROPEROXIDASE-RELATED"/>
    <property type="match status" value="1"/>
</dbReference>
<name>A0A0F9CFM3_9ZZZZ</name>
<dbReference type="InterPro" id="IPR000073">
    <property type="entry name" value="AB_hydrolase_1"/>
</dbReference>
<dbReference type="Gene3D" id="3.40.50.1820">
    <property type="entry name" value="alpha/beta hydrolase"/>
    <property type="match status" value="1"/>
</dbReference>
<protein>
    <recommendedName>
        <fullName evidence="1">AB hydrolase-1 domain-containing protein</fullName>
    </recommendedName>
</protein>
<sequence length="146" mass="15972">MPSFEHTGQSLTYEIHGEGNRNLVLLPGLLFPSRMHDPLAEALAEHGNRVITFDPLGHGNSDRPRDMWRYSMPIFGRQTVALLDHLEIAEAIVGGTSLGANITLEVASLAPSRLRGMVIDMPVLGIDQPIPEAENVTDDDPSNYFG</sequence>